<dbReference type="OrthoDB" id="9983919at2759"/>
<dbReference type="AlphaFoldDB" id="A0A2H3JG17"/>
<accession>A0A2H3JG17</accession>
<protein>
    <submittedName>
        <fullName evidence="2">Uncharacterized protein</fullName>
    </submittedName>
</protein>
<name>A0A2H3JG17_WOLCO</name>
<evidence type="ECO:0000313" key="3">
    <source>
        <dbReference type="Proteomes" id="UP000218811"/>
    </source>
</evidence>
<dbReference type="Proteomes" id="UP000218811">
    <property type="component" value="Unassembled WGS sequence"/>
</dbReference>
<gene>
    <name evidence="2" type="ORF">WOLCODRAFT_65056</name>
</gene>
<keyword evidence="3" id="KW-1185">Reference proteome</keyword>
<evidence type="ECO:0000313" key="2">
    <source>
        <dbReference type="EMBL" id="PCH37699.1"/>
    </source>
</evidence>
<evidence type="ECO:0000256" key="1">
    <source>
        <dbReference type="SAM" id="MobiDB-lite"/>
    </source>
</evidence>
<dbReference type="OMA" id="REMAIHS"/>
<sequence length="220" mass="24856">MLSTCTAFRFATRTCASPAYARPRLRTSSIVLARMMATGGELLDVTREIKLDHDNIRELLERYKKTTDIDAKKPIANTLIREMAIHGDAKSISIYNNYASMGLNEAAFESKEGDVEVSKLVNQADMVTMSDPKYHELLVRAVRAFVENDEREQSEQFPKLKEKLSPEDSDKLARAFLRARTLVSPRPHPFSPQTGGPEKSASAARNQPHEEVRIMFPFQQ</sequence>
<dbReference type="PANTHER" id="PTHR35585">
    <property type="entry name" value="HHE DOMAIN PROTEIN (AFU_ORTHOLOGUE AFUA_4G00730)"/>
    <property type="match status" value="1"/>
</dbReference>
<reference evidence="2 3" key="1">
    <citation type="journal article" date="2012" name="Science">
        <title>The Paleozoic origin of enzymatic lignin decomposition reconstructed from 31 fungal genomes.</title>
        <authorList>
            <person name="Floudas D."/>
            <person name="Binder M."/>
            <person name="Riley R."/>
            <person name="Barry K."/>
            <person name="Blanchette R.A."/>
            <person name="Henrissat B."/>
            <person name="Martinez A.T."/>
            <person name="Otillar R."/>
            <person name="Spatafora J.W."/>
            <person name="Yadav J.S."/>
            <person name="Aerts A."/>
            <person name="Benoit I."/>
            <person name="Boyd A."/>
            <person name="Carlson A."/>
            <person name="Copeland A."/>
            <person name="Coutinho P.M."/>
            <person name="de Vries R.P."/>
            <person name="Ferreira P."/>
            <person name="Findley K."/>
            <person name="Foster B."/>
            <person name="Gaskell J."/>
            <person name="Glotzer D."/>
            <person name="Gorecki P."/>
            <person name="Heitman J."/>
            <person name="Hesse C."/>
            <person name="Hori C."/>
            <person name="Igarashi K."/>
            <person name="Jurgens J.A."/>
            <person name="Kallen N."/>
            <person name="Kersten P."/>
            <person name="Kohler A."/>
            <person name="Kuees U."/>
            <person name="Kumar T.K.A."/>
            <person name="Kuo A."/>
            <person name="LaButti K."/>
            <person name="Larrondo L.F."/>
            <person name="Lindquist E."/>
            <person name="Ling A."/>
            <person name="Lombard V."/>
            <person name="Lucas S."/>
            <person name="Lundell T."/>
            <person name="Martin R."/>
            <person name="McLaughlin D.J."/>
            <person name="Morgenstern I."/>
            <person name="Morin E."/>
            <person name="Murat C."/>
            <person name="Nagy L.G."/>
            <person name="Nolan M."/>
            <person name="Ohm R.A."/>
            <person name="Patyshakuliyeva A."/>
            <person name="Rokas A."/>
            <person name="Ruiz-Duenas F.J."/>
            <person name="Sabat G."/>
            <person name="Salamov A."/>
            <person name="Samejima M."/>
            <person name="Schmutz J."/>
            <person name="Slot J.C."/>
            <person name="St John F."/>
            <person name="Stenlid J."/>
            <person name="Sun H."/>
            <person name="Sun S."/>
            <person name="Syed K."/>
            <person name="Tsang A."/>
            <person name="Wiebenga A."/>
            <person name="Young D."/>
            <person name="Pisabarro A."/>
            <person name="Eastwood D.C."/>
            <person name="Martin F."/>
            <person name="Cullen D."/>
            <person name="Grigoriev I.V."/>
            <person name="Hibbett D.S."/>
        </authorList>
    </citation>
    <scope>NUCLEOTIDE SEQUENCE [LARGE SCALE GENOMIC DNA]</scope>
    <source>
        <strain evidence="2 3">MD-104</strain>
    </source>
</reference>
<dbReference type="PANTHER" id="PTHR35585:SF1">
    <property type="entry name" value="HHE DOMAIN PROTEIN (AFU_ORTHOLOGUE AFUA_4G00730)"/>
    <property type="match status" value="1"/>
</dbReference>
<feature type="region of interest" description="Disordered" evidence="1">
    <location>
        <begin position="181"/>
        <end position="220"/>
    </location>
</feature>
<dbReference type="EMBL" id="KB467942">
    <property type="protein sequence ID" value="PCH37699.1"/>
    <property type="molecule type" value="Genomic_DNA"/>
</dbReference>
<dbReference type="STRING" id="742152.A0A2H3JG17"/>
<organism evidence="2 3">
    <name type="scientific">Wolfiporia cocos (strain MD-104)</name>
    <name type="common">Brown rot fungus</name>
    <dbReference type="NCBI Taxonomy" id="742152"/>
    <lineage>
        <taxon>Eukaryota</taxon>
        <taxon>Fungi</taxon>
        <taxon>Dikarya</taxon>
        <taxon>Basidiomycota</taxon>
        <taxon>Agaricomycotina</taxon>
        <taxon>Agaricomycetes</taxon>
        <taxon>Polyporales</taxon>
        <taxon>Phaeolaceae</taxon>
        <taxon>Wolfiporia</taxon>
    </lineage>
</organism>
<proteinExistence type="predicted"/>